<evidence type="ECO:0000256" key="2">
    <source>
        <dbReference type="ARBA" id="ARBA00005517"/>
    </source>
</evidence>
<comment type="caution">
    <text evidence="8">The sequence shown here is derived from an EMBL/GenBank/DDBJ whole genome shotgun (WGS) entry which is preliminary data.</text>
</comment>
<dbReference type="InterPro" id="IPR036052">
    <property type="entry name" value="TrpB-like_PALP_sf"/>
</dbReference>
<dbReference type="GO" id="GO:0004795">
    <property type="term" value="F:threonine synthase activity"/>
    <property type="evidence" value="ECO:0007669"/>
    <property type="project" value="UniProtKB-UniRule"/>
</dbReference>
<evidence type="ECO:0000256" key="1">
    <source>
        <dbReference type="ARBA" id="ARBA00001933"/>
    </source>
</evidence>
<protein>
    <recommendedName>
        <fullName evidence="5">Threonine synthase</fullName>
        <ecNumber evidence="5">4.2.3.1</ecNumber>
    </recommendedName>
</protein>
<dbReference type="InterPro" id="IPR036390">
    <property type="entry name" value="WH_DNA-bd_sf"/>
</dbReference>
<dbReference type="GO" id="GO:0009088">
    <property type="term" value="P:threonine biosynthetic process"/>
    <property type="evidence" value="ECO:0007669"/>
    <property type="project" value="UniProtKB-UniRule"/>
</dbReference>
<dbReference type="GO" id="GO:0003941">
    <property type="term" value="F:L-serine ammonia-lyase activity"/>
    <property type="evidence" value="ECO:0007669"/>
    <property type="project" value="TreeGrafter"/>
</dbReference>
<dbReference type="InterPro" id="IPR001926">
    <property type="entry name" value="TrpB-like_PALP"/>
</dbReference>
<proteinExistence type="inferred from homology"/>
<organism evidence="8 9">
    <name type="scientific">Caldiarchaeum subterraneum</name>
    <dbReference type="NCBI Taxonomy" id="311458"/>
    <lineage>
        <taxon>Archaea</taxon>
        <taxon>Nitrososphaerota</taxon>
        <taxon>Candidatus Caldarchaeales</taxon>
        <taxon>Candidatus Caldarchaeaceae</taxon>
        <taxon>Candidatus Caldarchaeum</taxon>
    </lineage>
</organism>
<dbReference type="GO" id="GO:0006567">
    <property type="term" value="P:L-threonine catabolic process"/>
    <property type="evidence" value="ECO:0007669"/>
    <property type="project" value="TreeGrafter"/>
</dbReference>
<dbReference type="AlphaFoldDB" id="A0A832ZWA9"/>
<evidence type="ECO:0000256" key="5">
    <source>
        <dbReference type="NCBIfam" id="TIGR00260"/>
    </source>
</evidence>
<dbReference type="GO" id="GO:0004794">
    <property type="term" value="F:threonine deaminase activity"/>
    <property type="evidence" value="ECO:0007669"/>
    <property type="project" value="TreeGrafter"/>
</dbReference>
<dbReference type="CDD" id="cd01563">
    <property type="entry name" value="Thr-synth_1"/>
    <property type="match status" value="1"/>
</dbReference>
<dbReference type="InterPro" id="IPR050147">
    <property type="entry name" value="Ser/Thr_Dehydratase"/>
</dbReference>
<keyword evidence="3" id="KW-0663">Pyridoxal phosphate</keyword>
<sequence length="477" mass="52710">MPFICLSCGRGYGEAGGYPYACSSCGGVLSFRPEDAGDYMTEVGEAGVWRFRRFIPPLDVRFRISLGEGGTFLHRAERLGRLLGFNELYLKNESTNPSGSFADRGMAVEVSYALSNGYVKLACFSRGNLGVSAAAYAAKTGLECHVYIPPQIERGKLYQLIAYEARIAFKENITRDYVKELINGGYHFITPTSPYFLSGLKTLAYEVMEGFRKDGLDAVVIPVGDGGNISMFWEAVKEFRELGFLNRGDEPRLIAVQSEGCMPVVQAFRRGVNVVKWRKKINTFFQDIASPNPSMGEYALKAIRESKGTAIAVSDEKIIDAAKQLAKTEGILAEPAAASTIAAVKKLKENNMLGHGDRVVCIITGSGLKEPVITHPTAKFQHTIATSSRIFDRIGKTKSLILKILYENPMHGYGIMKLLRERYGVVISMPSIYQHLTELTEAGLVEVKPAVTWRKRKKIIYELTIAGRKTAQQISKP</sequence>
<dbReference type="NCBIfam" id="TIGR00260">
    <property type="entry name" value="thrC"/>
    <property type="match status" value="1"/>
</dbReference>
<dbReference type="Proteomes" id="UP000608579">
    <property type="component" value="Unassembled WGS sequence"/>
</dbReference>
<evidence type="ECO:0000313" key="9">
    <source>
        <dbReference type="Proteomes" id="UP000608579"/>
    </source>
</evidence>
<name>A0A832ZWA9_CALS0</name>
<feature type="domain" description="Transcription regulator PadR N-terminal" evidence="7">
    <location>
        <begin position="401"/>
        <end position="472"/>
    </location>
</feature>
<comment type="cofactor">
    <cofactor evidence="1">
        <name>pyridoxal 5'-phosphate</name>
        <dbReference type="ChEBI" id="CHEBI:597326"/>
    </cofactor>
</comment>
<dbReference type="EC" id="4.2.3.1" evidence="5"/>
<dbReference type="CDD" id="cd00090">
    <property type="entry name" value="HTH_ARSR"/>
    <property type="match status" value="1"/>
</dbReference>
<keyword evidence="4 8" id="KW-0456">Lyase</keyword>
<evidence type="ECO:0000256" key="4">
    <source>
        <dbReference type="ARBA" id="ARBA00023239"/>
    </source>
</evidence>
<dbReference type="EMBL" id="DQVM01000099">
    <property type="protein sequence ID" value="HIQ29923.1"/>
    <property type="molecule type" value="Genomic_DNA"/>
</dbReference>
<dbReference type="Pfam" id="PF00291">
    <property type="entry name" value="PALP"/>
    <property type="match status" value="1"/>
</dbReference>
<comment type="similarity">
    <text evidence="2">Belongs to the threonine synthase family.</text>
</comment>
<gene>
    <name evidence="8" type="primary">thrC</name>
    <name evidence="8" type="ORF">EYH45_05100</name>
</gene>
<dbReference type="SUPFAM" id="SSF46785">
    <property type="entry name" value="Winged helix' DNA-binding domain"/>
    <property type="match status" value="1"/>
</dbReference>
<dbReference type="InterPro" id="IPR004450">
    <property type="entry name" value="Thr_synthase-like"/>
</dbReference>
<dbReference type="Gene3D" id="3.40.50.1100">
    <property type="match status" value="2"/>
</dbReference>
<dbReference type="InterPro" id="IPR011991">
    <property type="entry name" value="ArsR-like_HTH"/>
</dbReference>
<accession>A0A832ZWA9</accession>
<dbReference type="SUPFAM" id="SSF53686">
    <property type="entry name" value="Tryptophan synthase beta subunit-like PLP-dependent enzymes"/>
    <property type="match status" value="1"/>
</dbReference>
<dbReference type="GO" id="GO:0009097">
    <property type="term" value="P:isoleucine biosynthetic process"/>
    <property type="evidence" value="ECO:0007669"/>
    <property type="project" value="TreeGrafter"/>
</dbReference>
<evidence type="ECO:0000313" key="8">
    <source>
        <dbReference type="EMBL" id="HIQ29923.1"/>
    </source>
</evidence>
<dbReference type="PANTHER" id="PTHR48078:SF6">
    <property type="entry name" value="L-THREONINE DEHYDRATASE CATABOLIC TDCB"/>
    <property type="match status" value="1"/>
</dbReference>
<dbReference type="InterPro" id="IPR036388">
    <property type="entry name" value="WH-like_DNA-bd_sf"/>
</dbReference>
<dbReference type="Gene3D" id="1.10.10.10">
    <property type="entry name" value="Winged helix-like DNA-binding domain superfamily/Winged helix DNA-binding domain"/>
    <property type="match status" value="1"/>
</dbReference>
<dbReference type="InterPro" id="IPR005149">
    <property type="entry name" value="Tscrpt_reg_PadR_N"/>
</dbReference>
<evidence type="ECO:0000256" key="3">
    <source>
        <dbReference type="ARBA" id="ARBA00022898"/>
    </source>
</evidence>
<feature type="domain" description="Tryptophan synthase beta chain-like PALP" evidence="6">
    <location>
        <begin position="64"/>
        <end position="365"/>
    </location>
</feature>
<dbReference type="GO" id="GO:0006565">
    <property type="term" value="P:L-serine catabolic process"/>
    <property type="evidence" value="ECO:0007669"/>
    <property type="project" value="TreeGrafter"/>
</dbReference>
<reference evidence="8" key="1">
    <citation type="journal article" date="2020" name="ISME J.">
        <title>Gammaproteobacteria mediating utilization of methyl-, sulfur- and petroleum organic compounds in deep ocean hydrothermal plumes.</title>
        <authorList>
            <person name="Zhou Z."/>
            <person name="Liu Y."/>
            <person name="Pan J."/>
            <person name="Cron B.R."/>
            <person name="Toner B.M."/>
            <person name="Anantharaman K."/>
            <person name="Breier J.A."/>
            <person name="Dick G.J."/>
            <person name="Li M."/>
        </authorList>
    </citation>
    <scope>NUCLEOTIDE SEQUENCE</scope>
    <source>
        <strain evidence="8">SZUA-1515</strain>
    </source>
</reference>
<dbReference type="Pfam" id="PF03551">
    <property type="entry name" value="PadR"/>
    <property type="match status" value="1"/>
</dbReference>
<evidence type="ECO:0000259" key="6">
    <source>
        <dbReference type="Pfam" id="PF00291"/>
    </source>
</evidence>
<dbReference type="PANTHER" id="PTHR48078">
    <property type="entry name" value="THREONINE DEHYDRATASE, MITOCHONDRIAL-RELATED"/>
    <property type="match status" value="1"/>
</dbReference>
<evidence type="ECO:0000259" key="7">
    <source>
        <dbReference type="Pfam" id="PF03551"/>
    </source>
</evidence>